<organism evidence="15 16">
    <name type="scientific">Natronomicrosphaera hydrolytica</name>
    <dbReference type="NCBI Taxonomy" id="3242702"/>
    <lineage>
        <taxon>Bacteria</taxon>
        <taxon>Pseudomonadati</taxon>
        <taxon>Planctomycetota</taxon>
        <taxon>Phycisphaerae</taxon>
        <taxon>Phycisphaerales</taxon>
        <taxon>Phycisphaeraceae</taxon>
        <taxon>Natronomicrosphaera</taxon>
    </lineage>
</organism>
<evidence type="ECO:0000256" key="8">
    <source>
        <dbReference type="ARBA" id="ARBA00022989"/>
    </source>
</evidence>
<feature type="transmembrane region" description="Helical" evidence="13">
    <location>
        <begin position="39"/>
        <end position="63"/>
    </location>
</feature>
<dbReference type="RefSeq" id="WP_425347189.1">
    <property type="nucleotide sequence ID" value="NZ_JBGUBD010000018.1"/>
</dbReference>
<dbReference type="Pfam" id="PF08022">
    <property type="entry name" value="FAD_binding_8"/>
    <property type="match status" value="1"/>
</dbReference>
<keyword evidence="7" id="KW-0274">FAD</keyword>
<feature type="transmembrane region" description="Helical" evidence="13">
    <location>
        <begin position="155"/>
        <end position="176"/>
    </location>
</feature>
<keyword evidence="12 13" id="KW-0472">Membrane</keyword>
<keyword evidence="11" id="KW-0411">Iron-sulfur</keyword>
<feature type="transmembrane region" description="Helical" evidence="13">
    <location>
        <begin position="7"/>
        <end position="27"/>
    </location>
</feature>
<dbReference type="Proteomes" id="UP001575105">
    <property type="component" value="Unassembled WGS sequence"/>
</dbReference>
<evidence type="ECO:0000256" key="2">
    <source>
        <dbReference type="ARBA" id="ARBA00004141"/>
    </source>
</evidence>
<gene>
    <name evidence="15" type="ORF">ACERK3_18500</name>
</gene>
<evidence type="ECO:0000256" key="1">
    <source>
        <dbReference type="ARBA" id="ARBA00001974"/>
    </source>
</evidence>
<keyword evidence="5" id="KW-0001">2Fe-2S</keyword>
<evidence type="ECO:0000259" key="14">
    <source>
        <dbReference type="PROSITE" id="PS51384"/>
    </source>
</evidence>
<dbReference type="InterPro" id="IPR001433">
    <property type="entry name" value="OxRdtase_FAD/NAD-bd"/>
</dbReference>
<dbReference type="InterPro" id="IPR017938">
    <property type="entry name" value="Riboflavin_synthase-like_b-brl"/>
</dbReference>
<dbReference type="SFLD" id="SFLDS00052">
    <property type="entry name" value="Ferric_Reductase_Domain"/>
    <property type="match status" value="1"/>
</dbReference>
<dbReference type="Gene3D" id="3.40.50.80">
    <property type="entry name" value="Nucleotide-binding domain of ferredoxin-NADP reductase (FNR) module"/>
    <property type="match status" value="1"/>
</dbReference>
<dbReference type="CDD" id="cd06198">
    <property type="entry name" value="FNR_like_3"/>
    <property type="match status" value="1"/>
</dbReference>
<keyword evidence="3" id="KW-0285">Flavoprotein</keyword>
<dbReference type="Pfam" id="PF00175">
    <property type="entry name" value="NAD_binding_1"/>
    <property type="match status" value="1"/>
</dbReference>
<keyword evidence="16" id="KW-1185">Reference proteome</keyword>
<proteinExistence type="predicted"/>
<evidence type="ECO:0000256" key="12">
    <source>
        <dbReference type="ARBA" id="ARBA00023136"/>
    </source>
</evidence>
<feature type="transmembrane region" description="Helical" evidence="13">
    <location>
        <begin position="182"/>
        <end position="201"/>
    </location>
</feature>
<dbReference type="InterPro" id="IPR050415">
    <property type="entry name" value="MRET"/>
</dbReference>
<evidence type="ECO:0000256" key="3">
    <source>
        <dbReference type="ARBA" id="ARBA00022630"/>
    </source>
</evidence>
<dbReference type="PROSITE" id="PS51384">
    <property type="entry name" value="FAD_FR"/>
    <property type="match status" value="1"/>
</dbReference>
<name>A0ABV4U9I7_9BACT</name>
<evidence type="ECO:0000256" key="10">
    <source>
        <dbReference type="ARBA" id="ARBA00023004"/>
    </source>
</evidence>
<comment type="subcellular location">
    <subcellularLocation>
        <location evidence="2">Membrane</location>
        <topology evidence="2">Multi-pass membrane protein</topology>
    </subcellularLocation>
</comment>
<dbReference type="Pfam" id="PF01794">
    <property type="entry name" value="Ferric_reduct"/>
    <property type="match status" value="1"/>
</dbReference>
<protein>
    <submittedName>
        <fullName evidence="15">Ferric reductase-like transmembrane domain-containing protein</fullName>
    </submittedName>
</protein>
<evidence type="ECO:0000256" key="13">
    <source>
        <dbReference type="SAM" id="Phobius"/>
    </source>
</evidence>
<feature type="transmembrane region" description="Helical" evidence="13">
    <location>
        <begin position="116"/>
        <end position="135"/>
    </location>
</feature>
<dbReference type="Gene3D" id="2.40.30.10">
    <property type="entry name" value="Translation factors"/>
    <property type="match status" value="1"/>
</dbReference>
<dbReference type="InterPro" id="IPR039261">
    <property type="entry name" value="FNR_nucleotide-bd"/>
</dbReference>
<keyword evidence="4 13" id="KW-0812">Transmembrane</keyword>
<comment type="caution">
    <text evidence="15">The sequence shown here is derived from an EMBL/GenBank/DDBJ whole genome shotgun (WGS) entry which is preliminary data.</text>
</comment>
<feature type="domain" description="FAD-binding FR-type" evidence="14">
    <location>
        <begin position="206"/>
        <end position="307"/>
    </location>
</feature>
<dbReference type="InterPro" id="IPR013112">
    <property type="entry name" value="FAD-bd_8"/>
</dbReference>
<evidence type="ECO:0000256" key="4">
    <source>
        <dbReference type="ARBA" id="ARBA00022692"/>
    </source>
</evidence>
<keyword evidence="8 13" id="KW-1133">Transmembrane helix</keyword>
<dbReference type="PANTHER" id="PTHR47354">
    <property type="entry name" value="NADH OXIDOREDUCTASE HCR"/>
    <property type="match status" value="1"/>
</dbReference>
<keyword evidence="9" id="KW-0560">Oxidoreductase</keyword>
<dbReference type="SUPFAM" id="SSF63380">
    <property type="entry name" value="Riboflavin synthase domain-like"/>
    <property type="match status" value="1"/>
</dbReference>
<dbReference type="SUPFAM" id="SSF52343">
    <property type="entry name" value="Ferredoxin reductase-like, C-terminal NADP-linked domain"/>
    <property type="match status" value="1"/>
</dbReference>
<dbReference type="EMBL" id="JBGUBD010000018">
    <property type="protein sequence ID" value="MFA9480268.1"/>
    <property type="molecule type" value="Genomic_DNA"/>
</dbReference>
<dbReference type="PRINTS" id="PR00410">
    <property type="entry name" value="PHEHYDRXLASE"/>
</dbReference>
<keyword evidence="10" id="KW-0408">Iron</keyword>
<evidence type="ECO:0000256" key="9">
    <source>
        <dbReference type="ARBA" id="ARBA00023002"/>
    </source>
</evidence>
<sequence length="441" mass="49607">MNPRRFWLQLVTWVGVYIALILAPLVVAGLGTLPPARGFWIEFGVGLGFVGLAMLGLQFVLTARFRQIAEPFGTDALLQFHRQAGIVSYWFILGHVIVLLLADFDNLTFFDPRVNAPRSVALVTVLILMTLLVVLTLKRERAGLVYEWWRLTHGIFALLVVFIGMAHILMVGYYVAPLWKQAIWVVLTLAAMGLLVYVRLVKPLQALKHPYTLVDIRREAERTWTLDVKPAGHEGLRFKAGQFAWITFGGSPFSLEQHPFSFSSSAARNERLQFTVKELGDFTSEIQRLAPGQRLYLEGPYGAFTLGEAGSDGALFVAGGIGITPIMSILRTLRDQQDSRSHTLIYGARRLEELAFHDEIEQMKAALNLQVIYVLDEPSEGWVGEQGYVTRELLERVCPTSLADVEYFVCGPEPMMDLVETTFRQWGVPLRTLHAERFNIA</sequence>
<evidence type="ECO:0000256" key="7">
    <source>
        <dbReference type="ARBA" id="ARBA00022827"/>
    </source>
</evidence>
<comment type="cofactor">
    <cofactor evidence="1">
        <name>FAD</name>
        <dbReference type="ChEBI" id="CHEBI:57692"/>
    </cofactor>
</comment>
<dbReference type="InterPro" id="IPR017927">
    <property type="entry name" value="FAD-bd_FR_type"/>
</dbReference>
<evidence type="ECO:0000313" key="16">
    <source>
        <dbReference type="Proteomes" id="UP001575105"/>
    </source>
</evidence>
<evidence type="ECO:0000313" key="15">
    <source>
        <dbReference type="EMBL" id="MFA9480268.1"/>
    </source>
</evidence>
<feature type="transmembrane region" description="Helical" evidence="13">
    <location>
        <begin position="84"/>
        <end position="104"/>
    </location>
</feature>
<evidence type="ECO:0000256" key="11">
    <source>
        <dbReference type="ARBA" id="ARBA00023014"/>
    </source>
</evidence>
<dbReference type="InterPro" id="IPR013130">
    <property type="entry name" value="Fe3_Rdtase_TM_dom"/>
</dbReference>
<keyword evidence="6" id="KW-0479">Metal-binding</keyword>
<reference evidence="15 16" key="1">
    <citation type="submission" date="2024-08" db="EMBL/GenBank/DDBJ databases">
        <title>Whole-genome sequencing of halo(alkali)philic microorganisms from hypersaline lakes.</title>
        <authorList>
            <person name="Sorokin D.Y."/>
            <person name="Merkel A.Y."/>
            <person name="Messina E."/>
            <person name="Yakimov M."/>
        </authorList>
    </citation>
    <scope>NUCLEOTIDE SEQUENCE [LARGE SCALE GENOMIC DNA]</scope>
    <source>
        <strain evidence="15 16">AB-hyl4</strain>
    </source>
</reference>
<evidence type="ECO:0000256" key="6">
    <source>
        <dbReference type="ARBA" id="ARBA00022723"/>
    </source>
</evidence>
<accession>A0ABV4U9I7</accession>
<evidence type="ECO:0000256" key="5">
    <source>
        <dbReference type="ARBA" id="ARBA00022714"/>
    </source>
</evidence>
<dbReference type="SFLD" id="SFLDG01168">
    <property type="entry name" value="Ferric_reductase_subgroup_(FRE"/>
    <property type="match status" value="1"/>
</dbReference>
<dbReference type="PANTHER" id="PTHR47354:SF6">
    <property type="entry name" value="NADH OXIDOREDUCTASE HCR"/>
    <property type="match status" value="1"/>
</dbReference>